<dbReference type="FunFam" id="1.25.40.10:FF:000344">
    <property type="entry name" value="Pentatricopeptide repeat-containing protein"/>
    <property type="match status" value="1"/>
</dbReference>
<dbReference type="InterPro" id="IPR011990">
    <property type="entry name" value="TPR-like_helical_dom_sf"/>
</dbReference>
<dbReference type="GO" id="GO:0003723">
    <property type="term" value="F:RNA binding"/>
    <property type="evidence" value="ECO:0007669"/>
    <property type="project" value="InterPro"/>
</dbReference>
<reference evidence="3" key="2">
    <citation type="submission" date="2018-02" db="EMBL/GenBank/DDBJ databases">
        <authorList>
            <person name="Li H.Q."/>
            <person name="Lu S.F."/>
        </authorList>
    </citation>
    <scope>NUCLEOTIDE SEQUENCE</scope>
</reference>
<dbReference type="PROSITE" id="PS51375">
    <property type="entry name" value="PPR"/>
    <property type="match status" value="6"/>
</dbReference>
<dbReference type="SUPFAM" id="SSF48452">
    <property type="entry name" value="TPR-like"/>
    <property type="match status" value="1"/>
</dbReference>
<dbReference type="InterPro" id="IPR002885">
    <property type="entry name" value="PPR_rpt"/>
</dbReference>
<dbReference type="InterPro" id="IPR046848">
    <property type="entry name" value="E_motif"/>
</dbReference>
<dbReference type="FunFam" id="1.25.40.10:FF:000090">
    <property type="entry name" value="Pentatricopeptide repeat-containing protein, chloroplastic"/>
    <property type="match status" value="1"/>
</dbReference>
<dbReference type="Gene3D" id="1.25.40.10">
    <property type="entry name" value="Tetratricopeptide repeat domain"/>
    <property type="match status" value="5"/>
</dbReference>
<dbReference type="PANTHER" id="PTHR47926">
    <property type="entry name" value="PENTATRICOPEPTIDE REPEAT-CONTAINING PROTEIN"/>
    <property type="match status" value="1"/>
</dbReference>
<feature type="repeat" description="PPR" evidence="2">
    <location>
        <begin position="461"/>
        <end position="496"/>
    </location>
</feature>
<dbReference type="Pfam" id="PF20431">
    <property type="entry name" value="E_motif"/>
    <property type="match status" value="1"/>
</dbReference>
<accession>A0A678WCP2</accession>
<dbReference type="EMBL" id="MH004628">
    <property type="protein sequence ID" value="AYM00628.1"/>
    <property type="molecule type" value="mRNA"/>
</dbReference>
<keyword evidence="1" id="KW-0677">Repeat</keyword>
<dbReference type="PANTHER" id="PTHR47926:SF472">
    <property type="entry name" value="REPEAT (PPR) SUPERFAMILY PROTEIN, PUTATIVE-RELATED"/>
    <property type="match status" value="1"/>
</dbReference>
<feature type="repeat" description="PPR" evidence="2">
    <location>
        <begin position="192"/>
        <end position="222"/>
    </location>
</feature>
<feature type="repeat" description="PPR" evidence="2">
    <location>
        <begin position="263"/>
        <end position="293"/>
    </location>
</feature>
<name>A0A678WCP2_SALMI</name>
<dbReference type="GO" id="GO:0009451">
    <property type="term" value="P:RNA modification"/>
    <property type="evidence" value="ECO:0007669"/>
    <property type="project" value="InterPro"/>
</dbReference>
<proteinExistence type="evidence at transcript level"/>
<sequence length="630" mass="70129">MTVLGRPRPNACPINYTLYGRLIQRCTDRRLTRQAEQLHARLILSSTTADNFLASKLIAFYSKTCQLSRARHVFDQIPQKNTFAYNALLIACTVHNHHAHVLDLFTSLLSRRPDRLDLEDVNPDSFTLSCVLKSMSEMASNGPLPARIVHCYVVKCGFDSDVFVGNGLVTYYSRCDDVASARDLFDEMPERDLVSWNSMISGYSQGGSLRNAKALYRRMLDLDDIRPDGVTAVSRLQACAQSSDLVTGMAVHQYVIENEIEMELSLCNSIVGVYAKCGSLDYARELFEEMSEKDEITYGTIISGYMVHGFTEEAMSVFREKRKPGLSSWNAVISGSVQNNQYVTVLVLVREMQDFGFKPNAMTLSSILPAIPFVSHLKGGKEVHAYAVKNNYHRNIYVVTAMIDVYAKLGFLRGAQRIFALAKDRSVIVWTAIISAYAAHGDANRALSLFEEMLDSKVKPDAVTFTSVLAACAHAGLVDKARELFDSLLPKYGIQPLANHYACVVACLSRVGKLSEAVEFVNKMPSEPTAQVWGALLSGASEAGDVELAKFVCDHLFVLEPENPTNYIVMANLYSKAGRWEEAESVRERLVKRGFKKVAGSSRIETSGRSESYVGGSVMNEKTDKYFKYY</sequence>
<dbReference type="Pfam" id="PF13041">
    <property type="entry name" value="PPR_2"/>
    <property type="match status" value="1"/>
</dbReference>
<dbReference type="AlphaFoldDB" id="A0A678WCP2"/>
<dbReference type="NCBIfam" id="TIGR00756">
    <property type="entry name" value="PPR"/>
    <property type="match status" value="7"/>
</dbReference>
<organism evidence="3">
    <name type="scientific">Salvia miltiorrhiza</name>
    <name type="common">Chinese sage</name>
    <dbReference type="NCBI Taxonomy" id="226208"/>
    <lineage>
        <taxon>Eukaryota</taxon>
        <taxon>Viridiplantae</taxon>
        <taxon>Streptophyta</taxon>
        <taxon>Embryophyta</taxon>
        <taxon>Tracheophyta</taxon>
        <taxon>Spermatophyta</taxon>
        <taxon>Magnoliopsida</taxon>
        <taxon>eudicotyledons</taxon>
        <taxon>Gunneridae</taxon>
        <taxon>Pentapetalae</taxon>
        <taxon>asterids</taxon>
        <taxon>lamiids</taxon>
        <taxon>Lamiales</taxon>
        <taxon>Lamiaceae</taxon>
        <taxon>Nepetoideae</taxon>
        <taxon>Mentheae</taxon>
        <taxon>Salviinae</taxon>
        <taxon>Salvia</taxon>
        <taxon>Salvia incertae sedis</taxon>
    </lineage>
</organism>
<protein>
    <submittedName>
        <fullName evidence="3">Pentatricopeptide repeat protein</fullName>
    </submittedName>
</protein>
<evidence type="ECO:0000313" key="3">
    <source>
        <dbReference type="EMBL" id="AYM00628.1"/>
    </source>
</evidence>
<evidence type="ECO:0000256" key="1">
    <source>
        <dbReference type="ARBA" id="ARBA00022737"/>
    </source>
</evidence>
<dbReference type="InterPro" id="IPR046960">
    <property type="entry name" value="PPR_At4g14850-like_plant"/>
</dbReference>
<reference evidence="3" key="1">
    <citation type="journal article" date="2018" name="Molecules">
        <title>The Pentatricopeptide Repeat Gene Family in Salvia miltiorrhiza: Genome-Wide Characterization and Expression Analysis.</title>
        <authorList>
            <person name="Li H."/>
            <person name="Li C."/>
            <person name="Deng Y."/>
            <person name="Jiang X."/>
            <person name="Lu S."/>
        </authorList>
    </citation>
    <scope>NUCLEOTIDE SEQUENCE</scope>
</reference>
<evidence type="ECO:0000256" key="2">
    <source>
        <dbReference type="PROSITE-ProRule" id="PRU00708"/>
    </source>
</evidence>
<feature type="repeat" description="PPR" evidence="2">
    <location>
        <begin position="294"/>
        <end position="328"/>
    </location>
</feature>
<dbReference type="Pfam" id="PF01535">
    <property type="entry name" value="PPR"/>
    <property type="match status" value="7"/>
</dbReference>
<feature type="repeat" description="PPR" evidence="2">
    <location>
        <begin position="426"/>
        <end position="460"/>
    </location>
</feature>
<feature type="repeat" description="PPR" evidence="2">
    <location>
        <begin position="563"/>
        <end position="597"/>
    </location>
</feature>